<keyword evidence="16" id="KW-1185">Reference proteome</keyword>
<feature type="transmembrane region" description="Helical" evidence="13">
    <location>
        <begin position="6"/>
        <end position="28"/>
    </location>
</feature>
<name>A0A380BS08_9GAMM</name>
<evidence type="ECO:0000259" key="14">
    <source>
        <dbReference type="PROSITE" id="PS50109"/>
    </source>
</evidence>
<keyword evidence="5 15" id="KW-0808">Transferase</keyword>
<evidence type="ECO:0000256" key="4">
    <source>
        <dbReference type="ARBA" id="ARBA00022553"/>
    </source>
</evidence>
<protein>
    <recommendedName>
        <fullName evidence="3">histidine kinase</fullName>
        <ecNumber evidence="3">2.7.13.3</ecNumber>
    </recommendedName>
</protein>
<dbReference type="InterPro" id="IPR050428">
    <property type="entry name" value="TCS_sensor_his_kinase"/>
</dbReference>
<dbReference type="SUPFAM" id="SSF47384">
    <property type="entry name" value="Homodimeric domain of signal transducing histidine kinase"/>
    <property type="match status" value="1"/>
</dbReference>
<dbReference type="SUPFAM" id="SSF55874">
    <property type="entry name" value="ATPase domain of HSP90 chaperone/DNA topoisomerase II/histidine kinase"/>
    <property type="match status" value="1"/>
</dbReference>
<proteinExistence type="predicted"/>
<evidence type="ECO:0000256" key="9">
    <source>
        <dbReference type="ARBA" id="ARBA00022840"/>
    </source>
</evidence>
<feature type="domain" description="Histidine kinase" evidence="14">
    <location>
        <begin position="252"/>
        <end position="463"/>
    </location>
</feature>
<evidence type="ECO:0000256" key="1">
    <source>
        <dbReference type="ARBA" id="ARBA00000085"/>
    </source>
</evidence>
<evidence type="ECO:0000256" key="2">
    <source>
        <dbReference type="ARBA" id="ARBA00004141"/>
    </source>
</evidence>
<dbReference type="InterPro" id="IPR005467">
    <property type="entry name" value="His_kinase_dom"/>
</dbReference>
<dbReference type="SMART" id="SM00388">
    <property type="entry name" value="HisKA"/>
    <property type="match status" value="1"/>
</dbReference>
<dbReference type="InterPro" id="IPR036890">
    <property type="entry name" value="HATPase_C_sf"/>
</dbReference>
<accession>A0A380BS08</accession>
<dbReference type="GO" id="GO:0000155">
    <property type="term" value="F:phosphorelay sensor kinase activity"/>
    <property type="evidence" value="ECO:0007669"/>
    <property type="project" value="InterPro"/>
</dbReference>
<dbReference type="PANTHER" id="PTHR45436">
    <property type="entry name" value="SENSOR HISTIDINE KINASE YKOH"/>
    <property type="match status" value="1"/>
</dbReference>
<keyword evidence="6 13" id="KW-0812">Transmembrane</keyword>
<dbReference type="PRINTS" id="PR00344">
    <property type="entry name" value="BCTRLSENSOR"/>
</dbReference>
<keyword evidence="11" id="KW-0902">Two-component regulatory system</keyword>
<dbReference type="Gene3D" id="1.10.287.130">
    <property type="match status" value="1"/>
</dbReference>
<dbReference type="Pfam" id="PF02518">
    <property type="entry name" value="HATPase_c"/>
    <property type="match status" value="1"/>
</dbReference>
<dbReference type="InterPro" id="IPR036097">
    <property type="entry name" value="HisK_dim/P_sf"/>
</dbReference>
<evidence type="ECO:0000313" key="16">
    <source>
        <dbReference type="Proteomes" id="UP000254069"/>
    </source>
</evidence>
<keyword evidence="8" id="KW-0418">Kinase</keyword>
<keyword evidence="10 13" id="KW-1133">Transmembrane helix</keyword>
<dbReference type="Pfam" id="PF00512">
    <property type="entry name" value="HisKA"/>
    <property type="match status" value="1"/>
</dbReference>
<comment type="catalytic activity">
    <reaction evidence="1">
        <text>ATP + protein L-histidine = ADP + protein N-phospho-L-histidine.</text>
        <dbReference type="EC" id="2.7.13.3"/>
    </reaction>
</comment>
<dbReference type="Proteomes" id="UP000254069">
    <property type="component" value="Unassembled WGS sequence"/>
</dbReference>
<keyword evidence="12 13" id="KW-0472">Membrane</keyword>
<dbReference type="RefSeq" id="WP_115390338.1">
    <property type="nucleotide sequence ID" value="NZ_JADZHC010000049.1"/>
</dbReference>
<dbReference type="CDD" id="cd00082">
    <property type="entry name" value="HisKA"/>
    <property type="match status" value="1"/>
</dbReference>
<sequence>MSRVSLRLVMMALMLLGICLSVGISSYLNTQDSRRQIEELFDAQMLQSAKMLEMFYGAQGRDHRLDMLKKPLILSVNPGKVNTFTEQADATELSYELKLAYQMWTPAKQLMARSDNSDIEPMAPFERGYHKRYYQGELWHLLSYFSDDLGVWIITGQRDDVRGELVEQIMGNSFIGPALVVPAVALLMVFLSYWLLQPLESLAARLKLRSPADMRPLALQLPKELVPVQDALNTYITRISDNLARERRFSADAAHELKTPLAVIKLHRQGWQQAKTEAEQQLHLNAIDTGIGQMTHMVEQLLLLSRVESLSELEVAQTPVAVMVQEVLDQLLPLIADYSWQLELPEEVSVSVDPFYMKLVLKNLLENACKYSGKDQPIKVSCWQEGRQESKQVVIQVLDSGPGLPLEQCRQLTERFFRIADESVPGAGLGLSISAQIVELHKGKLSIQPGTERGLDVRIILPG</sequence>
<dbReference type="InterPro" id="IPR003661">
    <property type="entry name" value="HisK_dim/P_dom"/>
</dbReference>
<dbReference type="Gene3D" id="3.30.565.10">
    <property type="entry name" value="Histidine kinase-like ATPase, C-terminal domain"/>
    <property type="match status" value="1"/>
</dbReference>
<feature type="transmembrane region" description="Helical" evidence="13">
    <location>
        <begin position="174"/>
        <end position="196"/>
    </location>
</feature>
<dbReference type="GO" id="GO:0005524">
    <property type="term" value="F:ATP binding"/>
    <property type="evidence" value="ECO:0007669"/>
    <property type="project" value="UniProtKB-KW"/>
</dbReference>
<reference evidence="15 16" key="1">
    <citation type="submission" date="2018-06" db="EMBL/GenBank/DDBJ databases">
        <authorList>
            <consortium name="Pathogen Informatics"/>
            <person name="Doyle S."/>
        </authorList>
    </citation>
    <scope>NUCLEOTIDE SEQUENCE [LARGE SCALE GENOMIC DNA]</scope>
    <source>
        <strain evidence="15 16">NCTC10738</strain>
    </source>
</reference>
<dbReference type="InterPro" id="IPR003594">
    <property type="entry name" value="HATPase_dom"/>
</dbReference>
<dbReference type="PROSITE" id="PS50109">
    <property type="entry name" value="HIS_KIN"/>
    <property type="match status" value="1"/>
</dbReference>
<organism evidence="15 16">
    <name type="scientific">Shewanella algae</name>
    <dbReference type="NCBI Taxonomy" id="38313"/>
    <lineage>
        <taxon>Bacteria</taxon>
        <taxon>Pseudomonadati</taxon>
        <taxon>Pseudomonadota</taxon>
        <taxon>Gammaproteobacteria</taxon>
        <taxon>Alteromonadales</taxon>
        <taxon>Shewanellaceae</taxon>
        <taxon>Shewanella</taxon>
    </lineage>
</organism>
<dbReference type="GO" id="GO:0005886">
    <property type="term" value="C:plasma membrane"/>
    <property type="evidence" value="ECO:0007669"/>
    <property type="project" value="TreeGrafter"/>
</dbReference>
<evidence type="ECO:0000256" key="8">
    <source>
        <dbReference type="ARBA" id="ARBA00022777"/>
    </source>
</evidence>
<evidence type="ECO:0000256" key="3">
    <source>
        <dbReference type="ARBA" id="ARBA00012438"/>
    </source>
</evidence>
<keyword evidence="7" id="KW-0547">Nucleotide-binding</keyword>
<dbReference type="CDD" id="cd00075">
    <property type="entry name" value="HATPase"/>
    <property type="match status" value="1"/>
</dbReference>
<evidence type="ECO:0000256" key="11">
    <source>
        <dbReference type="ARBA" id="ARBA00023012"/>
    </source>
</evidence>
<evidence type="ECO:0000256" key="6">
    <source>
        <dbReference type="ARBA" id="ARBA00022692"/>
    </source>
</evidence>
<dbReference type="AlphaFoldDB" id="A0A380BS08"/>
<comment type="subcellular location">
    <subcellularLocation>
        <location evidence="2">Membrane</location>
        <topology evidence="2">Multi-pass membrane protein</topology>
    </subcellularLocation>
</comment>
<dbReference type="SMART" id="SM00387">
    <property type="entry name" value="HATPase_c"/>
    <property type="match status" value="1"/>
</dbReference>
<evidence type="ECO:0000313" key="15">
    <source>
        <dbReference type="EMBL" id="SUJ05526.1"/>
    </source>
</evidence>
<keyword evidence="9" id="KW-0067">ATP-binding</keyword>
<evidence type="ECO:0000256" key="13">
    <source>
        <dbReference type="SAM" id="Phobius"/>
    </source>
</evidence>
<evidence type="ECO:0000256" key="10">
    <source>
        <dbReference type="ARBA" id="ARBA00022989"/>
    </source>
</evidence>
<dbReference type="EC" id="2.7.13.3" evidence="3"/>
<evidence type="ECO:0000256" key="12">
    <source>
        <dbReference type="ARBA" id="ARBA00023136"/>
    </source>
</evidence>
<evidence type="ECO:0000256" key="7">
    <source>
        <dbReference type="ARBA" id="ARBA00022741"/>
    </source>
</evidence>
<dbReference type="PANTHER" id="PTHR45436:SF14">
    <property type="entry name" value="SENSOR PROTEIN QSEC"/>
    <property type="match status" value="1"/>
</dbReference>
<gene>
    <name evidence="15" type="primary">qseC</name>
    <name evidence="15" type="ORF">NCTC10738_03813</name>
</gene>
<dbReference type="InterPro" id="IPR004358">
    <property type="entry name" value="Sig_transdc_His_kin-like_C"/>
</dbReference>
<dbReference type="EMBL" id="UGYO01000002">
    <property type="protein sequence ID" value="SUJ05526.1"/>
    <property type="molecule type" value="Genomic_DNA"/>
</dbReference>
<evidence type="ECO:0000256" key="5">
    <source>
        <dbReference type="ARBA" id="ARBA00022679"/>
    </source>
</evidence>
<keyword evidence="4" id="KW-0597">Phosphoprotein</keyword>